<organism evidence="1">
    <name type="scientific">Lygus hesperus</name>
    <name type="common">Western plant bug</name>
    <dbReference type="NCBI Taxonomy" id="30085"/>
    <lineage>
        <taxon>Eukaryota</taxon>
        <taxon>Metazoa</taxon>
        <taxon>Ecdysozoa</taxon>
        <taxon>Arthropoda</taxon>
        <taxon>Hexapoda</taxon>
        <taxon>Insecta</taxon>
        <taxon>Pterygota</taxon>
        <taxon>Neoptera</taxon>
        <taxon>Paraneoptera</taxon>
        <taxon>Hemiptera</taxon>
        <taxon>Heteroptera</taxon>
        <taxon>Panheteroptera</taxon>
        <taxon>Cimicomorpha</taxon>
        <taxon>Miridae</taxon>
        <taxon>Mirini</taxon>
        <taxon>Lygus</taxon>
    </lineage>
</organism>
<protein>
    <submittedName>
        <fullName evidence="1">Uncharacterized protein</fullName>
    </submittedName>
</protein>
<accession>A0A146MBJ0</accession>
<reference evidence="1" key="1">
    <citation type="journal article" date="2016" name="Gigascience">
        <title>De novo construction of an expanded transcriptome assembly for the western tarnished plant bug, Lygus hesperus.</title>
        <authorList>
            <person name="Tassone E.E."/>
            <person name="Geib S.M."/>
            <person name="Hall B."/>
            <person name="Fabrick J.A."/>
            <person name="Brent C.S."/>
            <person name="Hull J.J."/>
        </authorList>
    </citation>
    <scope>NUCLEOTIDE SEQUENCE</scope>
</reference>
<sequence>MSLVVNVTKNKKGLHIHGHETLMRNTQERFKGMTIIATLLLMKKTIALTSSIIENVEVNDKVNLKEQKDNIMTIGMINVMKSIVTRINWTAKAGLVVLVRVPMCETNTETAHPCDVITREVKEMMQISVLELTATATTKTTTPTLTVIRTMVKYEQTTTCQAT</sequence>
<proteinExistence type="predicted"/>
<gene>
    <name evidence="1" type="ORF">g.20102</name>
</gene>
<dbReference type="AlphaFoldDB" id="A0A146MBJ0"/>
<name>A0A146MBJ0_LYGHE</name>
<dbReference type="EMBL" id="GDHC01002452">
    <property type="protein sequence ID" value="JAQ16177.1"/>
    <property type="molecule type" value="Transcribed_RNA"/>
</dbReference>
<evidence type="ECO:0000313" key="1">
    <source>
        <dbReference type="EMBL" id="JAQ16177.1"/>
    </source>
</evidence>